<evidence type="ECO:0000256" key="4">
    <source>
        <dbReference type="SAM" id="SignalP"/>
    </source>
</evidence>
<evidence type="ECO:0000256" key="1">
    <source>
        <dbReference type="ARBA" id="ARBA00022801"/>
    </source>
</evidence>
<keyword evidence="1 3" id="KW-0378">Hydrolase</keyword>
<keyword evidence="4" id="KW-0732">Signal</keyword>
<organism evidence="6 7">
    <name type="scientific">Deefgea tanakiae</name>
    <dbReference type="NCBI Taxonomy" id="2865840"/>
    <lineage>
        <taxon>Bacteria</taxon>
        <taxon>Pseudomonadati</taxon>
        <taxon>Pseudomonadota</taxon>
        <taxon>Betaproteobacteria</taxon>
        <taxon>Neisseriales</taxon>
        <taxon>Chitinibacteraceae</taxon>
        <taxon>Deefgea</taxon>
    </lineage>
</organism>
<name>A0ABX8Z6M0_9NEIS</name>
<feature type="signal peptide" evidence="4">
    <location>
        <begin position="1"/>
        <end position="19"/>
    </location>
</feature>
<dbReference type="RefSeq" id="WP_221006645.1">
    <property type="nucleotide sequence ID" value="NZ_CP081150.1"/>
</dbReference>
<dbReference type="Pfam" id="PF00150">
    <property type="entry name" value="Cellulase"/>
    <property type="match status" value="1"/>
</dbReference>
<evidence type="ECO:0000256" key="2">
    <source>
        <dbReference type="ARBA" id="ARBA00023295"/>
    </source>
</evidence>
<comment type="similarity">
    <text evidence="3">Belongs to the glycosyl hydrolase 5 (cellulase A) family.</text>
</comment>
<dbReference type="Proteomes" id="UP000825679">
    <property type="component" value="Chromosome"/>
</dbReference>
<dbReference type="InterPro" id="IPR017853">
    <property type="entry name" value="GH"/>
</dbReference>
<proteinExistence type="inferred from homology"/>
<keyword evidence="7" id="KW-1185">Reference proteome</keyword>
<sequence length="331" mass="37273">MNKILAIIACLCVSGAVQAASSCISDVQLNGINLAGAEFNSAAIPGVQWKNYVFPTTKQLEYYRDKGVKSIRLPITWNRMQLEAYGNLERGYLAEVKKVADFAARNNICLIIDLHNYGGFKSKALSTYANYDLIFYDFWAKMAREFKSDSVALGLMNEPAHLDRSTWRDLAQTTVNKLRSDQISNLILVSGGGWSGAHSWFSGTPSNATLFANFQDPLNKMVIEVHQYADSNYSGTKSDCIDSAKMTRFLQNISVWAQENQKRLWLGEFGFAATPDCMQTMRTKLDFIAVNKMWAGWSYWAAGAWWGNYPFSIEPNGGVDKPQMNYLEKRF</sequence>
<evidence type="ECO:0000259" key="5">
    <source>
        <dbReference type="Pfam" id="PF00150"/>
    </source>
</evidence>
<dbReference type="PANTHER" id="PTHR34142">
    <property type="entry name" value="ENDO-BETA-1,4-GLUCANASE A"/>
    <property type="match status" value="1"/>
</dbReference>
<dbReference type="GO" id="GO:0016787">
    <property type="term" value="F:hydrolase activity"/>
    <property type="evidence" value="ECO:0007669"/>
    <property type="project" value="UniProtKB-KW"/>
</dbReference>
<protein>
    <submittedName>
        <fullName evidence="6">Glycoside hydrolase family 5 protein</fullName>
    </submittedName>
</protein>
<accession>A0ABX8Z6M0</accession>
<dbReference type="PANTHER" id="PTHR34142:SF1">
    <property type="entry name" value="GLYCOSIDE HYDROLASE FAMILY 5 DOMAIN-CONTAINING PROTEIN"/>
    <property type="match status" value="1"/>
</dbReference>
<evidence type="ECO:0000313" key="6">
    <source>
        <dbReference type="EMBL" id="QZA78234.1"/>
    </source>
</evidence>
<evidence type="ECO:0000313" key="7">
    <source>
        <dbReference type="Proteomes" id="UP000825679"/>
    </source>
</evidence>
<feature type="chain" id="PRO_5045620259" evidence="4">
    <location>
        <begin position="20"/>
        <end position="331"/>
    </location>
</feature>
<dbReference type="Gene3D" id="3.20.20.80">
    <property type="entry name" value="Glycosidases"/>
    <property type="match status" value="1"/>
</dbReference>
<feature type="domain" description="Glycoside hydrolase family 5" evidence="5">
    <location>
        <begin position="35"/>
        <end position="302"/>
    </location>
</feature>
<keyword evidence="2 3" id="KW-0326">Glycosidase</keyword>
<reference evidence="6 7" key="1">
    <citation type="submission" date="2021-08" db="EMBL/GenBank/DDBJ databases">
        <title>complete genome sequencing of Deefgea sp. D25.</title>
        <authorList>
            <person name="Bae J.-W."/>
            <person name="Gim D.-H."/>
        </authorList>
    </citation>
    <scope>NUCLEOTIDE SEQUENCE [LARGE SCALE GENOMIC DNA]</scope>
    <source>
        <strain evidence="6 7">D25</strain>
    </source>
</reference>
<gene>
    <name evidence="6" type="ORF">K4H28_02080</name>
</gene>
<dbReference type="PROSITE" id="PS51257">
    <property type="entry name" value="PROKAR_LIPOPROTEIN"/>
    <property type="match status" value="1"/>
</dbReference>
<evidence type="ECO:0000256" key="3">
    <source>
        <dbReference type="RuleBase" id="RU361153"/>
    </source>
</evidence>
<dbReference type="EMBL" id="CP081150">
    <property type="protein sequence ID" value="QZA78234.1"/>
    <property type="molecule type" value="Genomic_DNA"/>
</dbReference>
<dbReference type="InterPro" id="IPR001547">
    <property type="entry name" value="Glyco_hydro_5"/>
</dbReference>
<dbReference type="SUPFAM" id="SSF51445">
    <property type="entry name" value="(Trans)glycosidases"/>
    <property type="match status" value="1"/>
</dbReference>